<proteinExistence type="predicted"/>
<gene>
    <name evidence="1" type="ORF">BLNAU_20913</name>
</gene>
<organism evidence="1 2">
    <name type="scientific">Blattamonas nauphoetae</name>
    <dbReference type="NCBI Taxonomy" id="2049346"/>
    <lineage>
        <taxon>Eukaryota</taxon>
        <taxon>Metamonada</taxon>
        <taxon>Preaxostyla</taxon>
        <taxon>Oxymonadida</taxon>
        <taxon>Blattamonas</taxon>
    </lineage>
</organism>
<evidence type="ECO:0000313" key="1">
    <source>
        <dbReference type="EMBL" id="KAK2944166.1"/>
    </source>
</evidence>
<evidence type="ECO:0000313" key="2">
    <source>
        <dbReference type="Proteomes" id="UP001281761"/>
    </source>
</evidence>
<dbReference type="Proteomes" id="UP001281761">
    <property type="component" value="Unassembled WGS sequence"/>
</dbReference>
<protein>
    <submittedName>
        <fullName evidence="1">Uncharacterized protein</fullName>
    </submittedName>
</protein>
<sequence>MGFTPTFIPLLQVIMNAIDISKLQSEIEQMKAKTAIELSQISDQRTERTNKLTQIDETIKTLKTRLMDPTLLSRPTSLKQGQDPDDSGDSFEVMLKLLHDLREMSQMIAGMMLTKDYLLVVQTYGAAEADANL</sequence>
<keyword evidence="2" id="KW-1185">Reference proteome</keyword>
<reference evidence="1 2" key="1">
    <citation type="journal article" date="2022" name="bioRxiv">
        <title>Genomics of Preaxostyla Flagellates Illuminates Evolutionary Transitions and the Path Towards Mitochondrial Loss.</title>
        <authorList>
            <person name="Novak L.V.F."/>
            <person name="Treitli S.C."/>
            <person name="Pyrih J."/>
            <person name="Halakuc P."/>
            <person name="Pipaliya S.V."/>
            <person name="Vacek V."/>
            <person name="Brzon O."/>
            <person name="Soukal P."/>
            <person name="Eme L."/>
            <person name="Dacks J.B."/>
            <person name="Karnkowska A."/>
            <person name="Elias M."/>
            <person name="Hampl V."/>
        </authorList>
    </citation>
    <scope>NUCLEOTIDE SEQUENCE [LARGE SCALE GENOMIC DNA]</scope>
    <source>
        <strain evidence="1">NAU3</strain>
        <tissue evidence="1">Gut</tissue>
    </source>
</reference>
<dbReference type="EMBL" id="JARBJD010000311">
    <property type="protein sequence ID" value="KAK2944166.1"/>
    <property type="molecule type" value="Genomic_DNA"/>
</dbReference>
<comment type="caution">
    <text evidence="1">The sequence shown here is derived from an EMBL/GenBank/DDBJ whole genome shotgun (WGS) entry which is preliminary data.</text>
</comment>
<name>A0ABQ9WXB9_9EUKA</name>
<accession>A0ABQ9WXB9</accession>